<evidence type="ECO:0000313" key="2">
    <source>
        <dbReference type="EMBL" id="BBU86572.1"/>
    </source>
</evidence>
<name>A0A8S0G1M6_ECOLX</name>
<evidence type="ECO:0000259" key="1">
    <source>
        <dbReference type="Pfam" id="PF00419"/>
    </source>
</evidence>
<sequence length="101" mass="10404">MDKLNLTFSGTTTDAGFLRLENSEAGAGSATNVGITVTNKNGGANDVKFDGSVPDASTDVDNAGSITPTIFNYTANVIQVGNNAPTAGKYASSATFEVFYR</sequence>
<dbReference type="GO" id="GO:0009289">
    <property type="term" value="C:pilus"/>
    <property type="evidence" value="ECO:0007669"/>
    <property type="project" value="InterPro"/>
</dbReference>
<accession>A0A8S0G1M6</accession>
<reference evidence="2 3" key="1">
    <citation type="submission" date="2020-01" db="EMBL/GenBank/DDBJ databases">
        <title>Dynamics of blaIMP-6 dissemination in carbapenem resistant Enterobacteriacea isolated from regional surveillance in Osaka, Japan.</title>
        <authorList>
            <person name="Abe R."/>
            <person name="Akeda Y."/>
            <person name="Sugawara Y."/>
            <person name="Yamamoto N."/>
            <person name="Tomono K."/>
            <person name="Takeuchi D."/>
            <person name="Kawahara R."/>
            <person name="Hamada S."/>
        </authorList>
    </citation>
    <scope>NUCLEOTIDE SEQUENCE [LARGE SCALE GENOMIC DNA]</scope>
    <source>
        <strain evidence="2 3">E300</strain>
    </source>
</reference>
<evidence type="ECO:0000313" key="3">
    <source>
        <dbReference type="Proteomes" id="UP000467488"/>
    </source>
</evidence>
<protein>
    <recommendedName>
        <fullName evidence="1">Fimbrial-type adhesion domain-containing protein</fullName>
    </recommendedName>
</protein>
<feature type="domain" description="Fimbrial-type adhesion" evidence="1">
    <location>
        <begin position="2"/>
        <end position="100"/>
    </location>
</feature>
<dbReference type="InterPro" id="IPR036937">
    <property type="entry name" value="Adhesion_dom_fimbrial_sf"/>
</dbReference>
<dbReference type="GO" id="GO:0007155">
    <property type="term" value="P:cell adhesion"/>
    <property type="evidence" value="ECO:0007669"/>
    <property type="project" value="InterPro"/>
</dbReference>
<dbReference type="InterPro" id="IPR000259">
    <property type="entry name" value="Adhesion_dom_fimbrial"/>
</dbReference>
<organism evidence="2 3">
    <name type="scientific">Escherichia coli</name>
    <dbReference type="NCBI Taxonomy" id="562"/>
    <lineage>
        <taxon>Bacteria</taxon>
        <taxon>Pseudomonadati</taxon>
        <taxon>Pseudomonadota</taxon>
        <taxon>Gammaproteobacteria</taxon>
        <taxon>Enterobacterales</taxon>
        <taxon>Enterobacteriaceae</taxon>
        <taxon>Escherichia</taxon>
    </lineage>
</organism>
<dbReference type="InterPro" id="IPR008966">
    <property type="entry name" value="Adhesion_dom_sf"/>
</dbReference>
<dbReference type="AlphaFoldDB" id="A0A8S0G1M6"/>
<dbReference type="EMBL" id="AP022360">
    <property type="protein sequence ID" value="BBU86572.1"/>
    <property type="molecule type" value="Genomic_DNA"/>
</dbReference>
<dbReference type="SUPFAM" id="SSF49401">
    <property type="entry name" value="Bacterial adhesins"/>
    <property type="match status" value="1"/>
</dbReference>
<dbReference type="Pfam" id="PF00419">
    <property type="entry name" value="Fimbrial"/>
    <property type="match status" value="1"/>
</dbReference>
<gene>
    <name evidence="2" type="ORF">EIMP300_79720</name>
</gene>
<dbReference type="Gene3D" id="2.60.40.1090">
    <property type="entry name" value="Fimbrial-type adhesion domain"/>
    <property type="match status" value="1"/>
</dbReference>
<dbReference type="Proteomes" id="UP000467488">
    <property type="component" value="Chromosome"/>
</dbReference>
<proteinExistence type="predicted"/>